<evidence type="ECO:0000313" key="1">
    <source>
        <dbReference type="EMBL" id="NDL61146.1"/>
    </source>
</evidence>
<gene>
    <name evidence="1" type="ORF">F7O44_29170</name>
</gene>
<name>A0A7K3MD66_9ACTN</name>
<protein>
    <recommendedName>
        <fullName evidence="3">Prevent-host-death protein</fullName>
    </recommendedName>
</protein>
<sequence>MSTDLQERVFQTADLASAARREFIKAAREGQARFRAPDGEALVMTRQATLDHLAHLRDYVIAYVTLDNALMRPRADRRVADYGAWAFMEVFDDEDLTEFQGEINDALIRAVAAQDVRVVEETLAAWRRSARTLSDSVAREILDGKTEDDDWVDLEEPAEA</sequence>
<organism evidence="1 2">
    <name type="scientific">Phytoactinopolyspora mesophila</name>
    <dbReference type="NCBI Taxonomy" id="2650750"/>
    <lineage>
        <taxon>Bacteria</taxon>
        <taxon>Bacillati</taxon>
        <taxon>Actinomycetota</taxon>
        <taxon>Actinomycetes</taxon>
        <taxon>Jiangellales</taxon>
        <taxon>Jiangellaceae</taxon>
        <taxon>Phytoactinopolyspora</taxon>
    </lineage>
</organism>
<comment type="caution">
    <text evidence="1">The sequence shown here is derived from an EMBL/GenBank/DDBJ whole genome shotgun (WGS) entry which is preliminary data.</text>
</comment>
<dbReference type="Proteomes" id="UP000460435">
    <property type="component" value="Unassembled WGS sequence"/>
</dbReference>
<dbReference type="RefSeq" id="WP_162453862.1">
    <property type="nucleotide sequence ID" value="NZ_WLZY01000021.1"/>
</dbReference>
<evidence type="ECO:0008006" key="3">
    <source>
        <dbReference type="Google" id="ProtNLM"/>
    </source>
</evidence>
<proteinExistence type="predicted"/>
<keyword evidence="2" id="KW-1185">Reference proteome</keyword>
<dbReference type="AlphaFoldDB" id="A0A7K3MD66"/>
<evidence type="ECO:0000313" key="2">
    <source>
        <dbReference type="Proteomes" id="UP000460435"/>
    </source>
</evidence>
<dbReference type="EMBL" id="WLZY01000021">
    <property type="protein sequence ID" value="NDL61146.1"/>
    <property type="molecule type" value="Genomic_DNA"/>
</dbReference>
<accession>A0A7K3MD66</accession>
<reference evidence="1 2" key="1">
    <citation type="submission" date="2019-11" db="EMBL/GenBank/DDBJ databases">
        <authorList>
            <person name="Li X.-J."/>
            <person name="Feng X.-M."/>
        </authorList>
    </citation>
    <scope>NUCLEOTIDE SEQUENCE [LARGE SCALE GENOMIC DNA]</scope>
    <source>
        <strain evidence="1 2">XMNu-373</strain>
    </source>
</reference>